<dbReference type="AlphaFoldDB" id="A9NYN3"/>
<reference evidence="1" key="1">
    <citation type="journal article" date="2008" name="BMC Genomics">
        <title>A conifer genomics resource of 200,000 spruce (Picea spp.) ESTs and 6,464 high-quality, sequence-finished full-length cDNAs for Sitka spruce (Picea sitchensis).</title>
        <authorList>
            <person name="Ralph S.G."/>
            <person name="Chun H.J."/>
            <person name="Kolosova N."/>
            <person name="Cooper D."/>
            <person name="Oddy C."/>
            <person name="Ritland C.E."/>
            <person name="Kirkpatrick R."/>
            <person name="Moore R."/>
            <person name="Barber S."/>
            <person name="Holt R.A."/>
            <person name="Jones S.J."/>
            <person name="Marra M.A."/>
            <person name="Douglas C.J."/>
            <person name="Ritland K."/>
            <person name="Bohlmann J."/>
        </authorList>
    </citation>
    <scope>NUCLEOTIDE SEQUENCE</scope>
    <source>
        <tissue evidence="1">Green portion of the leader tissue</tissue>
    </source>
</reference>
<accession>A9NYN3</accession>
<name>A9NYN3_PICSI</name>
<proteinExistence type="evidence at transcript level"/>
<dbReference type="EMBL" id="EF086484">
    <property type="protein sequence ID" value="ABK25744.1"/>
    <property type="molecule type" value="mRNA"/>
</dbReference>
<evidence type="ECO:0000313" key="1">
    <source>
        <dbReference type="EMBL" id="ABK25744.1"/>
    </source>
</evidence>
<protein>
    <submittedName>
        <fullName evidence="1">Uncharacterized protein</fullName>
    </submittedName>
</protein>
<organism evidence="1">
    <name type="scientific">Picea sitchensis</name>
    <name type="common">Sitka spruce</name>
    <name type="synonym">Pinus sitchensis</name>
    <dbReference type="NCBI Taxonomy" id="3332"/>
    <lineage>
        <taxon>Eukaryota</taxon>
        <taxon>Viridiplantae</taxon>
        <taxon>Streptophyta</taxon>
        <taxon>Embryophyta</taxon>
        <taxon>Tracheophyta</taxon>
        <taxon>Spermatophyta</taxon>
        <taxon>Pinopsida</taxon>
        <taxon>Pinidae</taxon>
        <taxon>Conifers I</taxon>
        <taxon>Pinales</taxon>
        <taxon>Pinaceae</taxon>
        <taxon>Picea</taxon>
    </lineage>
</organism>
<sequence>MRNGCRVEQAPIHRQLWEQGHQLNCYGVRQSDFSSFKAKTVSYSICKYCT</sequence>